<dbReference type="EMBL" id="JBHTMM010000322">
    <property type="protein sequence ID" value="MFD1313894.1"/>
    <property type="molecule type" value="Genomic_DNA"/>
</dbReference>
<dbReference type="Proteomes" id="UP001597058">
    <property type="component" value="Unassembled WGS sequence"/>
</dbReference>
<sequence>MQTIPFDQWALGWAVSARKVSHGAVVAGLLVDLAADPRALFAEPTVVFPLSPAARALRVSPVIVRTALHRLAEAGLIRFRAEDHPDGSRIAVTLLPPAS</sequence>
<comment type="caution">
    <text evidence="1">The sequence shown here is derived from an EMBL/GenBank/DDBJ whole genome shotgun (WGS) entry which is preliminary data.</text>
</comment>
<dbReference type="RefSeq" id="WP_381331432.1">
    <property type="nucleotide sequence ID" value="NZ_JBHTMM010000322.1"/>
</dbReference>
<name>A0ABW3XZK7_9ACTN</name>
<reference evidence="2" key="1">
    <citation type="journal article" date="2019" name="Int. J. Syst. Evol. Microbiol.">
        <title>The Global Catalogue of Microorganisms (GCM) 10K type strain sequencing project: providing services to taxonomists for standard genome sequencing and annotation.</title>
        <authorList>
            <consortium name="The Broad Institute Genomics Platform"/>
            <consortium name="The Broad Institute Genome Sequencing Center for Infectious Disease"/>
            <person name="Wu L."/>
            <person name="Ma J."/>
        </authorList>
    </citation>
    <scope>NUCLEOTIDE SEQUENCE [LARGE SCALE GENOMIC DNA]</scope>
    <source>
        <strain evidence="2">CGMCC 4.7020</strain>
    </source>
</reference>
<evidence type="ECO:0008006" key="3">
    <source>
        <dbReference type="Google" id="ProtNLM"/>
    </source>
</evidence>
<accession>A0ABW3XZK7</accession>
<protein>
    <recommendedName>
        <fullName evidence="3">Helix-turn-helix domain-containing protein</fullName>
    </recommendedName>
</protein>
<evidence type="ECO:0000313" key="1">
    <source>
        <dbReference type="EMBL" id="MFD1313894.1"/>
    </source>
</evidence>
<organism evidence="1 2">
    <name type="scientific">Streptomyces kaempferi</name>
    <dbReference type="NCBI Taxonomy" id="333725"/>
    <lineage>
        <taxon>Bacteria</taxon>
        <taxon>Bacillati</taxon>
        <taxon>Actinomycetota</taxon>
        <taxon>Actinomycetes</taxon>
        <taxon>Kitasatosporales</taxon>
        <taxon>Streptomycetaceae</taxon>
        <taxon>Streptomyces</taxon>
    </lineage>
</organism>
<evidence type="ECO:0000313" key="2">
    <source>
        <dbReference type="Proteomes" id="UP001597058"/>
    </source>
</evidence>
<gene>
    <name evidence="1" type="ORF">ACFQ5X_50665</name>
</gene>
<keyword evidence="2" id="KW-1185">Reference proteome</keyword>
<proteinExistence type="predicted"/>